<dbReference type="InterPro" id="IPR052340">
    <property type="entry name" value="RNase_Y/CdgJ"/>
</dbReference>
<dbReference type="PROSITE" id="PS51833">
    <property type="entry name" value="HDOD"/>
    <property type="match status" value="1"/>
</dbReference>
<gene>
    <name evidence="2" type="ORF">GALL_52100</name>
</gene>
<dbReference type="SUPFAM" id="SSF109604">
    <property type="entry name" value="HD-domain/PDEase-like"/>
    <property type="match status" value="1"/>
</dbReference>
<dbReference type="Gene3D" id="1.10.3210.10">
    <property type="entry name" value="Hypothetical protein af1432"/>
    <property type="match status" value="1"/>
</dbReference>
<feature type="domain" description="HDOD" evidence="1">
    <location>
        <begin position="28"/>
        <end position="225"/>
    </location>
</feature>
<reference evidence="2" key="1">
    <citation type="submission" date="2016-10" db="EMBL/GenBank/DDBJ databases">
        <title>Sequence of Gallionella enrichment culture.</title>
        <authorList>
            <person name="Poehlein A."/>
            <person name="Muehling M."/>
            <person name="Daniel R."/>
        </authorList>
    </citation>
    <scope>NUCLEOTIDE SEQUENCE</scope>
</reference>
<evidence type="ECO:0000313" key="2">
    <source>
        <dbReference type="EMBL" id="OIR13397.1"/>
    </source>
</evidence>
<dbReference type="PANTHER" id="PTHR33525:SF4">
    <property type="entry name" value="CYCLIC DI-GMP PHOSPHODIESTERASE CDGJ"/>
    <property type="match status" value="1"/>
</dbReference>
<evidence type="ECO:0000259" key="1">
    <source>
        <dbReference type="PROSITE" id="PS51833"/>
    </source>
</evidence>
<organism evidence="2">
    <name type="scientific">mine drainage metagenome</name>
    <dbReference type="NCBI Taxonomy" id="410659"/>
    <lineage>
        <taxon>unclassified sequences</taxon>
        <taxon>metagenomes</taxon>
        <taxon>ecological metagenomes</taxon>
    </lineage>
</organism>
<dbReference type="InterPro" id="IPR013976">
    <property type="entry name" value="HDOD"/>
</dbReference>
<proteinExistence type="predicted"/>
<protein>
    <submittedName>
        <fullName evidence="2">HDOD domain protein</fullName>
    </submittedName>
</protein>
<name>A0A1J5TAT7_9ZZZZ</name>
<dbReference type="Pfam" id="PF08668">
    <property type="entry name" value="HDOD"/>
    <property type="match status" value="1"/>
</dbReference>
<dbReference type="AlphaFoldDB" id="A0A1J5TAT7"/>
<dbReference type="EMBL" id="MLJW01000014">
    <property type="protein sequence ID" value="OIR13397.1"/>
    <property type="molecule type" value="Genomic_DNA"/>
</dbReference>
<sequence length="293" mass="32445">MQPSPSAANRGQNNLLTKQDVLAAAQRLPTTAQVFAQVNRMLDDPEASLDDIAELVRLEPVLSFRVLQLANGAFYGFRTPCSDLNEAITRLGFREVNRLVGMVAAQQLCANFLSVYGISGDLFWSDSLCSALACEWLTHRHAFGDVRTAYTAGLLRSVGKVTLHRILVDRPMLWKSYLDSGEGKPLLLWEKEAFGLSSLDAAVFLMQSWKMPQHLLDGIKLHCQPSGDEPLPYLMHLAAVVSAQINGALPGETTYWQNHDAALVALEMDAEMLQACAREVETMFERVKRAINV</sequence>
<dbReference type="PANTHER" id="PTHR33525">
    <property type="match status" value="1"/>
</dbReference>
<accession>A0A1J5TAT7</accession>
<comment type="caution">
    <text evidence="2">The sequence shown here is derived from an EMBL/GenBank/DDBJ whole genome shotgun (WGS) entry which is preliminary data.</text>
</comment>